<dbReference type="SUPFAM" id="SSF143631">
    <property type="entry name" value="ApbE-like"/>
    <property type="match status" value="1"/>
</dbReference>
<comment type="catalytic activity">
    <reaction evidence="10 11">
        <text>L-threonyl-[protein] + FAD = FMN-L-threonyl-[protein] + AMP + H(+)</text>
        <dbReference type="Rhea" id="RHEA:36847"/>
        <dbReference type="Rhea" id="RHEA-COMP:11060"/>
        <dbReference type="Rhea" id="RHEA-COMP:11061"/>
        <dbReference type="ChEBI" id="CHEBI:15378"/>
        <dbReference type="ChEBI" id="CHEBI:30013"/>
        <dbReference type="ChEBI" id="CHEBI:57692"/>
        <dbReference type="ChEBI" id="CHEBI:74257"/>
        <dbReference type="ChEBI" id="CHEBI:456215"/>
        <dbReference type="EC" id="2.7.1.180"/>
    </reaction>
</comment>
<evidence type="ECO:0000256" key="1">
    <source>
        <dbReference type="ARBA" id="ARBA00001946"/>
    </source>
</evidence>
<gene>
    <name evidence="12" type="ORF">JOC73_002863</name>
</gene>
<keyword evidence="8 11" id="KW-0460">Magnesium</keyword>
<keyword evidence="13" id="KW-1185">Reference proteome</keyword>
<dbReference type="PANTHER" id="PTHR30040:SF2">
    <property type="entry name" value="FAD:PROTEIN FMN TRANSFERASE"/>
    <property type="match status" value="1"/>
</dbReference>
<keyword evidence="5 11" id="KW-0808">Transferase</keyword>
<dbReference type="EC" id="2.7.1.180" evidence="2 11"/>
<evidence type="ECO:0000256" key="3">
    <source>
        <dbReference type="ARBA" id="ARBA00016337"/>
    </source>
</evidence>
<keyword evidence="6 11" id="KW-0479">Metal-binding</keyword>
<dbReference type="InterPro" id="IPR024932">
    <property type="entry name" value="ApbE"/>
</dbReference>
<dbReference type="PANTHER" id="PTHR30040">
    <property type="entry name" value="THIAMINE BIOSYNTHESIS LIPOPROTEIN APBE"/>
    <property type="match status" value="1"/>
</dbReference>
<keyword evidence="12" id="KW-0449">Lipoprotein</keyword>
<evidence type="ECO:0000256" key="7">
    <source>
        <dbReference type="ARBA" id="ARBA00022827"/>
    </source>
</evidence>
<accession>A0ABS2NTY6</accession>
<dbReference type="EMBL" id="JAFBEE010000030">
    <property type="protein sequence ID" value="MBM7616281.1"/>
    <property type="molecule type" value="Genomic_DNA"/>
</dbReference>
<evidence type="ECO:0000256" key="10">
    <source>
        <dbReference type="ARBA" id="ARBA00048540"/>
    </source>
</evidence>
<evidence type="ECO:0000256" key="2">
    <source>
        <dbReference type="ARBA" id="ARBA00011955"/>
    </source>
</evidence>
<sequence length="346" mass="37198">MKKYLTALLGLFSISILITNMLGCQSQSLVAVENDAFVLGTFGQIRVYAPSEEEGLKAIAVAFKRITELENAMGPSLVGSDVYNINANAGKTSVQVSDDTLKVIKEGIKYEGLTSGAFNITLGSLIELWGIGKEWQKVPSPADIQDSKEHIEIINLQIDGNKIMIKDPEMLMDLGGIAKGYSVDEAVKVLKANGIKSGFVNLGGDVYAFGQKPDESKWAIGIQKPLVNSNGVVAKVLLENQSIVSSGNYERYFVDKGIRYHHIIDPATGYPSDSGVVSVTIISDSAIDGDALSTAVFILGHEKGMELVEELEGVDAVVITKDNTVYISSGANDMVEILDKTYQPAD</sequence>
<evidence type="ECO:0000256" key="11">
    <source>
        <dbReference type="PIRNR" id="PIRNR006268"/>
    </source>
</evidence>
<evidence type="ECO:0000313" key="13">
    <source>
        <dbReference type="Proteomes" id="UP001314796"/>
    </source>
</evidence>
<name>A0ABS2NTY6_9FIRM</name>
<comment type="similarity">
    <text evidence="11">Belongs to the ApbE family.</text>
</comment>
<evidence type="ECO:0000256" key="6">
    <source>
        <dbReference type="ARBA" id="ARBA00022723"/>
    </source>
</evidence>
<dbReference type="InterPro" id="IPR003374">
    <property type="entry name" value="ApbE-like_sf"/>
</dbReference>
<dbReference type="Pfam" id="PF02424">
    <property type="entry name" value="ApbE"/>
    <property type="match status" value="1"/>
</dbReference>
<reference evidence="12 13" key="1">
    <citation type="submission" date="2021-01" db="EMBL/GenBank/DDBJ databases">
        <title>Genomic Encyclopedia of Type Strains, Phase IV (KMG-IV): sequencing the most valuable type-strain genomes for metagenomic binning, comparative biology and taxonomic classification.</title>
        <authorList>
            <person name="Goeker M."/>
        </authorList>
    </citation>
    <scope>NUCLEOTIDE SEQUENCE [LARGE SCALE GENOMIC DNA]</scope>
    <source>
        <strain evidence="12 13">DSM 25890</strain>
    </source>
</reference>
<dbReference type="PIRSF" id="PIRSF006268">
    <property type="entry name" value="ApbE"/>
    <property type="match status" value="1"/>
</dbReference>
<dbReference type="RefSeq" id="WP_204404342.1">
    <property type="nucleotide sequence ID" value="NZ_JAFBEE010000030.1"/>
</dbReference>
<dbReference type="Proteomes" id="UP001314796">
    <property type="component" value="Unassembled WGS sequence"/>
</dbReference>
<keyword evidence="7 11" id="KW-0274">FAD</keyword>
<comment type="caution">
    <text evidence="12">The sequence shown here is derived from an EMBL/GenBank/DDBJ whole genome shotgun (WGS) entry which is preliminary data.</text>
</comment>
<protein>
    <recommendedName>
        <fullName evidence="3 11">FAD:protein FMN transferase</fullName>
        <ecNumber evidence="2 11">2.7.1.180</ecNumber>
    </recommendedName>
    <alternativeName>
        <fullName evidence="9 11">Flavin transferase</fullName>
    </alternativeName>
</protein>
<keyword evidence="4 11" id="KW-0285">Flavoprotein</keyword>
<organism evidence="12 13">
    <name type="scientific">Alkaliphilus hydrothermalis</name>
    <dbReference type="NCBI Taxonomy" id="1482730"/>
    <lineage>
        <taxon>Bacteria</taxon>
        <taxon>Bacillati</taxon>
        <taxon>Bacillota</taxon>
        <taxon>Clostridia</taxon>
        <taxon>Peptostreptococcales</taxon>
        <taxon>Natronincolaceae</taxon>
        <taxon>Alkaliphilus</taxon>
    </lineage>
</organism>
<evidence type="ECO:0000313" key="12">
    <source>
        <dbReference type="EMBL" id="MBM7616281.1"/>
    </source>
</evidence>
<proteinExistence type="inferred from homology"/>
<evidence type="ECO:0000256" key="4">
    <source>
        <dbReference type="ARBA" id="ARBA00022630"/>
    </source>
</evidence>
<dbReference type="Gene3D" id="3.10.520.10">
    <property type="entry name" value="ApbE-like domains"/>
    <property type="match status" value="1"/>
</dbReference>
<evidence type="ECO:0000256" key="5">
    <source>
        <dbReference type="ARBA" id="ARBA00022679"/>
    </source>
</evidence>
<comment type="cofactor">
    <cofactor evidence="1">
        <name>Mg(2+)</name>
        <dbReference type="ChEBI" id="CHEBI:18420"/>
    </cofactor>
</comment>
<evidence type="ECO:0000256" key="9">
    <source>
        <dbReference type="ARBA" id="ARBA00031306"/>
    </source>
</evidence>
<evidence type="ECO:0000256" key="8">
    <source>
        <dbReference type="ARBA" id="ARBA00022842"/>
    </source>
</evidence>